<proteinExistence type="predicted"/>
<dbReference type="KEGG" id="lbc:LACBIDRAFT_318073"/>
<name>B0D5W9_LACBS</name>
<dbReference type="AlphaFoldDB" id="B0D5W9"/>
<organism evidence="2">
    <name type="scientific">Laccaria bicolor (strain S238N-H82 / ATCC MYA-4686)</name>
    <name type="common">Bicoloured deceiver</name>
    <name type="synonym">Laccaria laccata var. bicolor</name>
    <dbReference type="NCBI Taxonomy" id="486041"/>
    <lineage>
        <taxon>Eukaryota</taxon>
        <taxon>Fungi</taxon>
        <taxon>Dikarya</taxon>
        <taxon>Basidiomycota</taxon>
        <taxon>Agaricomycotina</taxon>
        <taxon>Agaricomycetes</taxon>
        <taxon>Agaricomycetidae</taxon>
        <taxon>Agaricales</taxon>
        <taxon>Agaricineae</taxon>
        <taxon>Hydnangiaceae</taxon>
        <taxon>Laccaria</taxon>
    </lineage>
</organism>
<dbReference type="Proteomes" id="UP000001194">
    <property type="component" value="Unassembled WGS sequence"/>
</dbReference>
<dbReference type="RefSeq" id="XP_001879480.1">
    <property type="nucleotide sequence ID" value="XM_001879445.1"/>
</dbReference>
<dbReference type="InParanoid" id="B0D5W9"/>
<sequence>MDVSLSYTLIHACTSPVFPLAPHIYHYVISSPLFSFFSLYRNIAIPRVEICRSLARAAPDFLTLAIFSSHSDSYRLCITQKPRCHWSSLNKVFTQVQ</sequence>
<dbReference type="EMBL" id="DS547098">
    <property type="protein sequence ID" value="EDR10095.1"/>
    <property type="molecule type" value="Genomic_DNA"/>
</dbReference>
<reference evidence="1 2" key="1">
    <citation type="journal article" date="2008" name="Nature">
        <title>The genome of Laccaria bicolor provides insights into mycorrhizal symbiosis.</title>
        <authorList>
            <person name="Martin F."/>
            <person name="Aerts A."/>
            <person name="Ahren D."/>
            <person name="Brun A."/>
            <person name="Danchin E.G.J."/>
            <person name="Duchaussoy F."/>
            <person name="Gibon J."/>
            <person name="Kohler A."/>
            <person name="Lindquist E."/>
            <person name="Pereda V."/>
            <person name="Salamov A."/>
            <person name="Shapiro H.J."/>
            <person name="Wuyts J."/>
            <person name="Blaudez D."/>
            <person name="Buee M."/>
            <person name="Brokstein P."/>
            <person name="Canbaeck B."/>
            <person name="Cohen D."/>
            <person name="Courty P.E."/>
            <person name="Coutinho P.M."/>
            <person name="Delaruelle C."/>
            <person name="Detter J.C."/>
            <person name="Deveau A."/>
            <person name="DiFazio S."/>
            <person name="Duplessis S."/>
            <person name="Fraissinet-Tachet L."/>
            <person name="Lucic E."/>
            <person name="Frey-Klett P."/>
            <person name="Fourrey C."/>
            <person name="Feussner I."/>
            <person name="Gay G."/>
            <person name="Grimwood J."/>
            <person name="Hoegger P.J."/>
            <person name="Jain P."/>
            <person name="Kilaru S."/>
            <person name="Labbe J."/>
            <person name="Lin Y.C."/>
            <person name="Legue V."/>
            <person name="Le Tacon F."/>
            <person name="Marmeisse R."/>
            <person name="Melayah D."/>
            <person name="Montanini B."/>
            <person name="Muratet M."/>
            <person name="Nehls U."/>
            <person name="Niculita-Hirzel H."/>
            <person name="Oudot-Le Secq M.P."/>
            <person name="Peter M."/>
            <person name="Quesneville H."/>
            <person name="Rajashekar B."/>
            <person name="Reich M."/>
            <person name="Rouhier N."/>
            <person name="Schmutz J."/>
            <person name="Yin T."/>
            <person name="Chalot M."/>
            <person name="Henrissat B."/>
            <person name="Kuees U."/>
            <person name="Lucas S."/>
            <person name="Van de Peer Y."/>
            <person name="Podila G.K."/>
            <person name="Polle A."/>
            <person name="Pukkila P.J."/>
            <person name="Richardson P.M."/>
            <person name="Rouze P."/>
            <person name="Sanders I.R."/>
            <person name="Stajich J.E."/>
            <person name="Tunlid A."/>
            <person name="Tuskan G."/>
            <person name="Grigoriev I.V."/>
        </authorList>
    </citation>
    <scope>NUCLEOTIDE SEQUENCE [LARGE SCALE GENOMIC DNA]</scope>
    <source>
        <strain evidence="2">S238N-H82 / ATCC MYA-4686</strain>
    </source>
</reference>
<evidence type="ECO:0000313" key="2">
    <source>
        <dbReference type="Proteomes" id="UP000001194"/>
    </source>
</evidence>
<keyword evidence="2" id="KW-1185">Reference proteome</keyword>
<accession>B0D5W9</accession>
<protein>
    <submittedName>
        <fullName evidence="1">Predicted protein</fullName>
    </submittedName>
</protein>
<gene>
    <name evidence="1" type="ORF">LACBIDRAFT_318073</name>
</gene>
<evidence type="ECO:0000313" key="1">
    <source>
        <dbReference type="EMBL" id="EDR10095.1"/>
    </source>
</evidence>
<dbReference type="HOGENOM" id="CLU_2347055_0_0_1"/>
<dbReference type="GeneID" id="6074884"/>